<feature type="transmembrane region" description="Helical" evidence="1">
    <location>
        <begin position="71"/>
        <end position="90"/>
    </location>
</feature>
<dbReference type="Proteomes" id="UP000239187">
    <property type="component" value="Chromosome"/>
</dbReference>
<keyword evidence="1" id="KW-0472">Membrane</keyword>
<evidence type="ECO:0000313" key="2">
    <source>
        <dbReference type="EMBL" id="AUZ88948.1"/>
    </source>
</evidence>
<reference evidence="2 3" key="1">
    <citation type="submission" date="2017-11" db="EMBL/GenBank/DDBJ databases">
        <title>Draft genome of Arthrobacter agilis strain UMCV2, a plant growth-promoting rhizobacterium and biocontrol capacity of phytopathogenic fungi.</title>
        <authorList>
            <person name="Martinez-Camara R."/>
            <person name="Santoyo G."/>
            <person name="Moreno-Hagelsieb G."/>
            <person name="Valencia-Cantero E."/>
        </authorList>
    </citation>
    <scope>NUCLEOTIDE SEQUENCE [LARGE SCALE GENOMIC DNA]</scope>
    <source>
        <strain evidence="2 3">UMCV2</strain>
    </source>
</reference>
<name>A0A2L0UIC0_9MICC</name>
<dbReference type="PANTHER" id="PTHR43471">
    <property type="entry name" value="ABC TRANSPORTER PERMEASE"/>
    <property type="match status" value="1"/>
</dbReference>
<feature type="transmembrane region" description="Helical" evidence="1">
    <location>
        <begin position="42"/>
        <end position="65"/>
    </location>
</feature>
<feature type="transmembrane region" description="Helical" evidence="1">
    <location>
        <begin position="344"/>
        <end position="363"/>
    </location>
</feature>
<accession>A0A2L0UIC0</accession>
<sequence length="381" mass="40510">MSTATEPSTPQPVRSTTGLTFWSAVRTVFSLEMRQRLRGKGWYWMLGIWFVVIGFIFVLATGVLGTTDNEGGILFDLVVGFVLLFGLLIAPGLSANAVNGDRAGGTLAILQVTLLTPGQLLTGKWLASWVGSLAFLVLSCPFIFWALALGGVNAQEAIVSLLMLAVELGVVCAIGVGVSALANRPLFSIVSTYMLVALLAIGTVIVFGLSTTLVMEERTMTTSYYTYPESSLDATGTPDPGAEMECVTQTSQGMIPRTEYIAWLLAANPFVVVADAVPYSVEDLPELDPATDAAGLPQGGPYYTPGIMETISQGVRAAQAGPDVEQSCEELAESLRPLPQETPIWPLGLGLQLLLAGVLLLIGRRRLTMPAKRLAQGTRIA</sequence>
<gene>
    <name evidence="2" type="ORF">CVO76_15830</name>
</gene>
<keyword evidence="1" id="KW-0812">Transmembrane</keyword>
<organism evidence="2 3">
    <name type="scientific">Arthrobacter agilis</name>
    <dbReference type="NCBI Taxonomy" id="37921"/>
    <lineage>
        <taxon>Bacteria</taxon>
        <taxon>Bacillati</taxon>
        <taxon>Actinomycetota</taxon>
        <taxon>Actinomycetes</taxon>
        <taxon>Micrococcales</taxon>
        <taxon>Micrococcaceae</taxon>
        <taxon>Arthrobacter</taxon>
    </lineage>
</organism>
<dbReference type="GO" id="GO:0140359">
    <property type="term" value="F:ABC-type transporter activity"/>
    <property type="evidence" value="ECO:0007669"/>
    <property type="project" value="InterPro"/>
</dbReference>
<feature type="transmembrane region" description="Helical" evidence="1">
    <location>
        <begin position="193"/>
        <end position="215"/>
    </location>
</feature>
<protein>
    <recommendedName>
        <fullName evidence="4">ABC transporter permease</fullName>
    </recommendedName>
</protein>
<proteinExistence type="predicted"/>
<dbReference type="GO" id="GO:0005886">
    <property type="term" value="C:plasma membrane"/>
    <property type="evidence" value="ECO:0007669"/>
    <property type="project" value="UniProtKB-SubCell"/>
</dbReference>
<feature type="transmembrane region" description="Helical" evidence="1">
    <location>
        <begin position="126"/>
        <end position="149"/>
    </location>
</feature>
<dbReference type="EMBL" id="CP024915">
    <property type="protein sequence ID" value="AUZ88948.1"/>
    <property type="molecule type" value="Genomic_DNA"/>
</dbReference>
<dbReference type="AlphaFoldDB" id="A0A2L0UIC0"/>
<dbReference type="RefSeq" id="WP_208740084.1">
    <property type="nucleotide sequence ID" value="NZ_CP024915.1"/>
</dbReference>
<evidence type="ECO:0008006" key="4">
    <source>
        <dbReference type="Google" id="ProtNLM"/>
    </source>
</evidence>
<evidence type="ECO:0000256" key="1">
    <source>
        <dbReference type="SAM" id="Phobius"/>
    </source>
</evidence>
<feature type="transmembrane region" description="Helical" evidence="1">
    <location>
        <begin position="260"/>
        <end position="281"/>
    </location>
</feature>
<keyword evidence="1" id="KW-1133">Transmembrane helix</keyword>
<evidence type="ECO:0000313" key="3">
    <source>
        <dbReference type="Proteomes" id="UP000239187"/>
    </source>
</evidence>
<feature type="transmembrane region" description="Helical" evidence="1">
    <location>
        <begin position="161"/>
        <end position="181"/>
    </location>
</feature>